<proteinExistence type="predicted"/>
<dbReference type="SUPFAM" id="SSF103007">
    <property type="entry name" value="Hypothetical protein TT1725"/>
    <property type="match status" value="1"/>
</dbReference>
<reference evidence="2" key="1">
    <citation type="journal article" date="2015" name="MBio">
        <title>Genome-Resolved Metagenomic Analysis Reveals Roles for Candidate Phyla and Other Microbial Community Members in Biogeochemical Transformations in Oil Reservoirs.</title>
        <authorList>
            <person name="Hu P."/>
            <person name="Tom L."/>
            <person name="Singh A."/>
            <person name="Thomas B.C."/>
            <person name="Baker B.J."/>
            <person name="Piceno Y.M."/>
            <person name="Andersen G.L."/>
            <person name="Banfield J.F."/>
        </authorList>
    </citation>
    <scope>NUCLEOTIDE SEQUENCE [LARGE SCALE GENOMIC DNA]</scope>
</reference>
<dbReference type="Gene3D" id="3.30.70.1120">
    <property type="entry name" value="TT1725-like"/>
    <property type="match status" value="1"/>
</dbReference>
<dbReference type="PANTHER" id="PTHR36441:SF1">
    <property type="entry name" value="DUF503 DOMAIN-CONTAINING PROTEIN"/>
    <property type="match status" value="1"/>
</dbReference>
<dbReference type="PATRIC" id="fig|1184387.3.peg.726"/>
<dbReference type="InterPro" id="IPR036746">
    <property type="entry name" value="TT1725-like_sf"/>
</dbReference>
<sequence>MHVGYVTYLLRLYGISSLKEKRSIIRPILSDLRRNFNASVVETGKHDSKLEAEITVSMVACKRSELDSLFQSVWQRMIWNGVEVYGEEGEIW</sequence>
<comment type="caution">
    <text evidence="1">The sequence shown here is derived from an EMBL/GenBank/DDBJ whole genome shotgun (WGS) entry which is preliminary data.</text>
</comment>
<dbReference type="Pfam" id="PF04456">
    <property type="entry name" value="DUF503"/>
    <property type="match status" value="1"/>
</dbReference>
<evidence type="ECO:0000313" key="1">
    <source>
        <dbReference type="EMBL" id="KUK81591.1"/>
    </source>
</evidence>
<dbReference type="AlphaFoldDB" id="A0A101HR76"/>
<gene>
    <name evidence="1" type="ORF">XD94_0396</name>
</gene>
<dbReference type="PANTHER" id="PTHR36441">
    <property type="entry name" value="HYPOTHETICAL CYTOSOLIC PROTEIN"/>
    <property type="match status" value="1"/>
</dbReference>
<accession>A0A101HR76</accession>
<dbReference type="Proteomes" id="UP000054092">
    <property type="component" value="Unassembled WGS sequence"/>
</dbReference>
<dbReference type="InterPro" id="IPR007546">
    <property type="entry name" value="DUF503"/>
</dbReference>
<name>A0A101HR76_9BACT</name>
<dbReference type="EMBL" id="LGGP01000047">
    <property type="protein sequence ID" value="KUK81591.1"/>
    <property type="molecule type" value="Genomic_DNA"/>
</dbReference>
<evidence type="ECO:0000313" key="2">
    <source>
        <dbReference type="Proteomes" id="UP000054092"/>
    </source>
</evidence>
<protein>
    <recommendedName>
        <fullName evidence="3">DUF503 domain-containing protein</fullName>
    </recommendedName>
</protein>
<evidence type="ECO:0008006" key="3">
    <source>
        <dbReference type="Google" id="ProtNLM"/>
    </source>
</evidence>
<organism evidence="1 2">
    <name type="scientific">Mesotoga prima</name>
    <dbReference type="NCBI Taxonomy" id="1184387"/>
    <lineage>
        <taxon>Bacteria</taxon>
        <taxon>Thermotogati</taxon>
        <taxon>Thermotogota</taxon>
        <taxon>Thermotogae</taxon>
        <taxon>Kosmotogales</taxon>
        <taxon>Kosmotogaceae</taxon>
        <taxon>Mesotoga</taxon>
    </lineage>
</organism>